<dbReference type="PANTHER" id="PTHR31225:SF0">
    <property type="entry name" value="S-(+)-LINALOOL SYNTHASE, CHLOROPLASTIC"/>
    <property type="match status" value="1"/>
</dbReference>
<evidence type="ECO:0000256" key="2">
    <source>
        <dbReference type="ARBA" id="ARBA00022723"/>
    </source>
</evidence>
<dbReference type="InterPro" id="IPR008949">
    <property type="entry name" value="Isoprenoid_synthase_dom_sf"/>
</dbReference>
<accession>A0A7G6J4M1</accession>
<dbReference type="GO" id="GO:0016114">
    <property type="term" value="P:terpenoid biosynthetic process"/>
    <property type="evidence" value="ECO:0007669"/>
    <property type="project" value="InterPro"/>
</dbReference>
<gene>
    <name evidence="7" type="primary">TPS9</name>
</gene>
<dbReference type="Gene3D" id="1.10.600.10">
    <property type="entry name" value="Farnesyl Diphosphate Synthase"/>
    <property type="match status" value="1"/>
</dbReference>
<proteinExistence type="evidence at transcript level"/>
<dbReference type="InterPro" id="IPR036965">
    <property type="entry name" value="Terpene_synth_N_sf"/>
</dbReference>
<keyword evidence="4" id="KW-0456">Lyase</keyword>
<evidence type="ECO:0000256" key="1">
    <source>
        <dbReference type="ARBA" id="ARBA00001946"/>
    </source>
</evidence>
<dbReference type="SUPFAM" id="SSF48239">
    <property type="entry name" value="Terpenoid cyclases/Protein prenyltransferases"/>
    <property type="match status" value="1"/>
</dbReference>
<keyword evidence="3" id="KW-0460">Magnesium</keyword>
<comment type="cofactor">
    <cofactor evidence="1">
        <name>Mg(2+)</name>
        <dbReference type="ChEBI" id="CHEBI:18420"/>
    </cofactor>
</comment>
<evidence type="ECO:0000259" key="5">
    <source>
        <dbReference type="Pfam" id="PF01397"/>
    </source>
</evidence>
<dbReference type="AlphaFoldDB" id="A0A7G6J4M1"/>
<dbReference type="Gene3D" id="1.50.10.130">
    <property type="entry name" value="Terpene synthase, N-terminal domain"/>
    <property type="match status" value="1"/>
</dbReference>
<protein>
    <submittedName>
        <fullName evidence="7">Terpene synthase 9</fullName>
    </submittedName>
</protein>
<dbReference type="Pfam" id="PF01397">
    <property type="entry name" value="Terpene_synth"/>
    <property type="match status" value="1"/>
</dbReference>
<dbReference type="SFLD" id="SFLDS00005">
    <property type="entry name" value="Isoprenoid_Synthase_Type_I"/>
    <property type="match status" value="1"/>
</dbReference>
<keyword evidence="2" id="KW-0479">Metal-binding</keyword>
<dbReference type="GO" id="GO:0010333">
    <property type="term" value="F:terpene synthase activity"/>
    <property type="evidence" value="ECO:0007669"/>
    <property type="project" value="InterPro"/>
</dbReference>
<dbReference type="EMBL" id="MT521509">
    <property type="protein sequence ID" value="QNC49790.1"/>
    <property type="molecule type" value="mRNA"/>
</dbReference>
<reference evidence="7" key="1">
    <citation type="journal article" date="2020" name="Plant">
        <title>The biosynthesis of the anti-microbial diterpenoid leubethanol in Leucophyllum frutescens proceeds via an all-cis prenyl intermediate.</title>
        <authorList>
            <person name="Miller G.P."/>
            <person name="Waheed Bhat W."/>
            <person name="Lanier E.R."/>
            <person name="Johnson S.R."/>
            <person name="Mathieu D.T."/>
            <person name="Hamberger B."/>
        </authorList>
    </citation>
    <scope>NUCLEOTIDE SEQUENCE</scope>
</reference>
<dbReference type="SFLD" id="SFLDG01019">
    <property type="entry name" value="Terpene_Cyclase_Like_1_C_Termi"/>
    <property type="match status" value="1"/>
</dbReference>
<dbReference type="GO" id="GO:0000287">
    <property type="term" value="F:magnesium ion binding"/>
    <property type="evidence" value="ECO:0007669"/>
    <property type="project" value="InterPro"/>
</dbReference>
<feature type="domain" description="Terpene synthase metal-binding" evidence="6">
    <location>
        <begin position="307"/>
        <end position="548"/>
    </location>
</feature>
<name>A0A7G6J4M1_LEUFR</name>
<evidence type="ECO:0000256" key="3">
    <source>
        <dbReference type="ARBA" id="ARBA00022842"/>
    </source>
</evidence>
<sequence length="605" mass="69087">MPWSSLHLPLLPCSLNIRTELAKTPNITGRPYTVAFVCAAATPPYKWSIADQNMAPTYDLPSTIFQDESSMDYEGRIVDRIKQLLQMKREDEENPTERLILIDALQRLGVNSYFEDDIQTILHQLYVDAASHGGLVLNNSQSSNSSTLRDFSLFFRLMRQYGHYISADEFNKFKGKDGRFRTELSQDISGLMELYEAAQLSFEGENILDEAAKFSSELLVDCLANDLLGNLATTVTNKLKHPYHKTIARLTEKEFSFQGYGGTTSEWEITLRELAVMNLNKSQSVYRRELLQVFKHIYTCKFRWWDELGLANKLRLVRDQLVKWYTWSMVCLVDDLSLSEQRVDLTKSIALVYLIDDIFDLYGTLDELTIFTEAVQRWEYTAIDTLPDCMKMCYKALLDTTNQIGYKIYKKQGYKCNPIDSLKSMWASLCSAFLVEAKWLASGDLPTADVYLQNGKISSGAPLILVQLFFSLGVGGSNGSTIDLNDTSQLISSVATILRLWDDLGSAKDEQQDGRDGSYIECYRKDNPGISVSQAKKHVIDLVEKEWKILNRECFHRLNHSSASLFNRALLNAARLIPLMYSYNDNQQLSVLKEYVKFMLFNETT</sequence>
<dbReference type="SUPFAM" id="SSF48576">
    <property type="entry name" value="Terpenoid synthases"/>
    <property type="match status" value="1"/>
</dbReference>
<evidence type="ECO:0000256" key="4">
    <source>
        <dbReference type="ARBA" id="ARBA00023239"/>
    </source>
</evidence>
<dbReference type="Pfam" id="PF03936">
    <property type="entry name" value="Terpene_synth_C"/>
    <property type="match status" value="1"/>
</dbReference>
<organism evidence="7">
    <name type="scientific">Leucophyllum frutescens</name>
    <name type="common">Texas ranger</name>
    <name type="synonym">Terania frutescens</name>
    <dbReference type="NCBI Taxonomy" id="86643"/>
    <lineage>
        <taxon>Eukaryota</taxon>
        <taxon>Viridiplantae</taxon>
        <taxon>Streptophyta</taxon>
        <taxon>Embryophyta</taxon>
        <taxon>Tracheophyta</taxon>
        <taxon>Spermatophyta</taxon>
        <taxon>Magnoliopsida</taxon>
        <taxon>eudicotyledons</taxon>
        <taxon>Gunneridae</taxon>
        <taxon>Pentapetalae</taxon>
        <taxon>asterids</taxon>
        <taxon>lamiids</taxon>
        <taxon>Lamiales</taxon>
        <taxon>Scrophulariaceae</taxon>
        <taxon>Leucophylleae</taxon>
        <taxon>Leucophyllum</taxon>
    </lineage>
</organism>
<dbReference type="InterPro" id="IPR034741">
    <property type="entry name" value="Terpene_cyclase-like_1_C"/>
</dbReference>
<dbReference type="InterPro" id="IPR050148">
    <property type="entry name" value="Terpene_synthase-like"/>
</dbReference>
<feature type="domain" description="Terpene synthase N-terminal" evidence="5">
    <location>
        <begin position="77"/>
        <end position="239"/>
    </location>
</feature>
<dbReference type="PANTHER" id="PTHR31225">
    <property type="entry name" value="OS04G0344100 PROTEIN-RELATED"/>
    <property type="match status" value="1"/>
</dbReference>
<evidence type="ECO:0000313" key="7">
    <source>
        <dbReference type="EMBL" id="QNC49790.1"/>
    </source>
</evidence>
<dbReference type="InterPro" id="IPR001906">
    <property type="entry name" value="Terpene_synth_N"/>
</dbReference>
<evidence type="ECO:0000259" key="6">
    <source>
        <dbReference type="Pfam" id="PF03936"/>
    </source>
</evidence>
<dbReference type="InterPro" id="IPR005630">
    <property type="entry name" value="Terpene_synthase_metal-bd"/>
</dbReference>
<dbReference type="InterPro" id="IPR008930">
    <property type="entry name" value="Terpenoid_cyclase/PrenylTrfase"/>
</dbReference>